<reference evidence="3 4" key="1">
    <citation type="journal article" date="2010" name="Stand. Genomic Sci.">
        <title>Complete genome sequence of Haliangium ochraceum type strain (SMP-2).</title>
        <authorList>
            <consortium name="US DOE Joint Genome Institute (JGI-PGF)"/>
            <person name="Ivanova N."/>
            <person name="Daum C."/>
            <person name="Lang E."/>
            <person name="Abt B."/>
            <person name="Kopitz M."/>
            <person name="Saunders E."/>
            <person name="Lapidus A."/>
            <person name="Lucas S."/>
            <person name="Glavina Del Rio T."/>
            <person name="Nolan M."/>
            <person name="Tice H."/>
            <person name="Copeland A."/>
            <person name="Cheng J.F."/>
            <person name="Chen F."/>
            <person name="Bruce D."/>
            <person name="Goodwin L."/>
            <person name="Pitluck S."/>
            <person name="Mavromatis K."/>
            <person name="Pati A."/>
            <person name="Mikhailova N."/>
            <person name="Chen A."/>
            <person name="Palaniappan K."/>
            <person name="Land M."/>
            <person name="Hauser L."/>
            <person name="Chang Y.J."/>
            <person name="Jeffries C.D."/>
            <person name="Detter J.C."/>
            <person name="Brettin T."/>
            <person name="Rohde M."/>
            <person name="Goker M."/>
            <person name="Bristow J."/>
            <person name="Markowitz V."/>
            <person name="Eisen J.A."/>
            <person name="Hugenholtz P."/>
            <person name="Kyrpides N.C."/>
            <person name="Klenk H.P."/>
        </authorList>
    </citation>
    <scope>NUCLEOTIDE SEQUENCE [LARGE SCALE GENOMIC DNA]</scope>
    <source>
        <strain evidence="4">DSM 14365 / CIP 107738 / JCM 11303 / AJ 13395 / SMP-2</strain>
    </source>
</reference>
<name>D0LM51_HALO1</name>
<sequence length="718" mass="75868">MPRLRPSVSALQPRVRHLGVALCLCLLAALASACGGRPAPVRAVIPAGFGDGAPLLATAEVVAAVPRDTWLLVAAKSPRALAEQLDWPALLAPYGDLAAQLRAGLEHSVGVGELSPEALRELGIDPAGAFGVAGFVAEQAAGALFARVHDRARLEAFLGNSLGPLLGEHTWQDQGDARVLLLSSVPLAFVIRDRLVFGLVAENPADRERLAGTLAALAPGDALAAEPEFRAAMARLDFGSDVAAYLAVHRLADRLLTRMEQNRDTVAAYIGQHVDNTQAELQRAEASGSSEDVLSRLRERLAEAQHTQREIVESFERTRRLLAELAVPLGGVGVGAVIEPGGVRVRVAARPQPGSLPARLIRPSGRPLGLLRALRETPVLALGSRGEAHTWLSLYRLAQPESGDADSAQRRLLRALTGVDIERDLVPLLDGELGLAVTAERERLLAGEGSVVSLLGLCMVAGLADAEGARALLERVAARPTMAALAVERPTGTGLAVPVWGETRLFIDIAGDYLVAATDPEAAARVLGAPAELPADALGARGSALLEAGPWDALFALDIASLAAITWADVDMAEVMLPRPENDTGPLVRELSAIDAELRALERELALARRARVQDAARRLGRLLLVARAGLAPARDGDGASLGLFGGQFVDDGSPREIVQALLELLVPELAEARGDGGEAGKRERLDELYERYRQVLEDIEAQQDEAADQAAASEEEL</sequence>
<dbReference type="HOGENOM" id="CLU_384853_0_0_7"/>
<accession>D0LM51</accession>
<feature type="coiled-coil region" evidence="1">
    <location>
        <begin position="683"/>
        <end position="717"/>
    </location>
</feature>
<evidence type="ECO:0000313" key="4">
    <source>
        <dbReference type="Proteomes" id="UP000001880"/>
    </source>
</evidence>
<evidence type="ECO:0000313" key="3">
    <source>
        <dbReference type="EMBL" id="ACY16757.1"/>
    </source>
</evidence>
<dbReference type="KEGG" id="hoh:Hoch_4260"/>
<dbReference type="EMBL" id="CP001804">
    <property type="protein sequence ID" value="ACY16757.1"/>
    <property type="molecule type" value="Genomic_DNA"/>
</dbReference>
<feature type="signal peptide" evidence="2">
    <location>
        <begin position="1"/>
        <end position="33"/>
    </location>
</feature>
<protein>
    <submittedName>
        <fullName evidence="3">Uncharacterized protein</fullName>
    </submittedName>
</protein>
<organism evidence="3 4">
    <name type="scientific">Haliangium ochraceum (strain DSM 14365 / JCM 11303 / SMP-2)</name>
    <dbReference type="NCBI Taxonomy" id="502025"/>
    <lineage>
        <taxon>Bacteria</taxon>
        <taxon>Pseudomonadati</taxon>
        <taxon>Myxococcota</taxon>
        <taxon>Polyangia</taxon>
        <taxon>Haliangiales</taxon>
        <taxon>Kofleriaceae</taxon>
        <taxon>Haliangium</taxon>
    </lineage>
</organism>
<feature type="chain" id="PRO_5003010395" evidence="2">
    <location>
        <begin position="34"/>
        <end position="718"/>
    </location>
</feature>
<keyword evidence="1" id="KW-0175">Coiled coil</keyword>
<dbReference type="Proteomes" id="UP000001880">
    <property type="component" value="Chromosome"/>
</dbReference>
<evidence type="ECO:0000256" key="2">
    <source>
        <dbReference type="SAM" id="SignalP"/>
    </source>
</evidence>
<proteinExistence type="predicted"/>
<dbReference type="PROSITE" id="PS51257">
    <property type="entry name" value="PROKAR_LIPOPROTEIN"/>
    <property type="match status" value="1"/>
</dbReference>
<keyword evidence="4" id="KW-1185">Reference proteome</keyword>
<dbReference type="AlphaFoldDB" id="D0LM51"/>
<dbReference type="STRING" id="502025.Hoch_4260"/>
<evidence type="ECO:0000256" key="1">
    <source>
        <dbReference type="SAM" id="Coils"/>
    </source>
</evidence>
<gene>
    <name evidence="3" type="ordered locus">Hoch_4260</name>
</gene>
<keyword evidence="2" id="KW-0732">Signal</keyword>